<protein>
    <submittedName>
        <fullName evidence="3">Uncharacterized protein</fullName>
    </submittedName>
</protein>
<evidence type="ECO:0000313" key="4">
    <source>
        <dbReference type="Proteomes" id="UP000017746"/>
    </source>
</evidence>
<sequence length="206" mass="21083">MGLSRNRWILAAGVTGTAAAVVVAGAVAANAAQEQPKPRPSASAPAAPSTEDAPPVHAKLGKVVETGFAAKKGTWVIYAVPVDMKEVPGTHFGVMVGLKKGTAIEDVIVANETVGSDKAPGFHGVSGSMDINGEKNPAFGYYVGDATKITAKAGKRTVVASQAAWSEDAAVKFFWFDPKTADVSDLEAYDSAGRKLPGGNNTVSVG</sequence>
<accession>U5W6V1</accession>
<dbReference type="HOGENOM" id="CLU_097423_0_0_11"/>
<keyword evidence="2" id="KW-0732">Signal</keyword>
<reference evidence="3 4" key="1">
    <citation type="journal article" date="2014" name="J. Biotechnol.">
        <title>Complete genome sequence of the actinobacterium Actinoplanes friuliensis HAG 010964, producer of the lipopeptide antibiotic friulimycin.</title>
        <authorList>
            <person name="Ruckert C."/>
            <person name="Szczepanowski R."/>
            <person name="Albersmeier A."/>
            <person name="Goesmann A."/>
            <person name="Fischer N."/>
            <person name="Steinkamper A."/>
            <person name="Puhler A."/>
            <person name="Biener R."/>
            <person name="Schwartz D."/>
            <person name="Kalinowski J."/>
        </authorList>
    </citation>
    <scope>NUCLEOTIDE SEQUENCE [LARGE SCALE GENOMIC DNA]</scope>
    <source>
        <strain evidence="3 4">DSM 7358</strain>
    </source>
</reference>
<feature type="region of interest" description="Disordered" evidence="1">
    <location>
        <begin position="30"/>
        <end position="56"/>
    </location>
</feature>
<keyword evidence="4" id="KW-1185">Reference proteome</keyword>
<dbReference type="OrthoDB" id="3690121at2"/>
<feature type="compositionally biased region" description="Low complexity" evidence="1">
    <location>
        <begin position="40"/>
        <end position="55"/>
    </location>
</feature>
<dbReference type="EMBL" id="CP006272">
    <property type="protein sequence ID" value="AGZ44732.1"/>
    <property type="molecule type" value="Genomic_DNA"/>
</dbReference>
<dbReference type="PATRIC" id="fig|1246995.3.peg.6551"/>
<dbReference type="KEGG" id="afs:AFR_32370"/>
<dbReference type="STRING" id="1246995.AFR_32370"/>
<dbReference type="RefSeq" id="WP_023561064.1">
    <property type="nucleotide sequence ID" value="NC_022657.1"/>
</dbReference>
<proteinExistence type="predicted"/>
<dbReference type="Proteomes" id="UP000017746">
    <property type="component" value="Chromosome"/>
</dbReference>
<evidence type="ECO:0000256" key="2">
    <source>
        <dbReference type="SAM" id="SignalP"/>
    </source>
</evidence>
<organism evidence="3 4">
    <name type="scientific">Actinoplanes friuliensis DSM 7358</name>
    <dbReference type="NCBI Taxonomy" id="1246995"/>
    <lineage>
        <taxon>Bacteria</taxon>
        <taxon>Bacillati</taxon>
        <taxon>Actinomycetota</taxon>
        <taxon>Actinomycetes</taxon>
        <taxon>Micromonosporales</taxon>
        <taxon>Micromonosporaceae</taxon>
        <taxon>Actinoplanes</taxon>
    </lineage>
</organism>
<gene>
    <name evidence="3" type="ORF">AFR_32370</name>
</gene>
<name>U5W6V1_9ACTN</name>
<evidence type="ECO:0000256" key="1">
    <source>
        <dbReference type="SAM" id="MobiDB-lite"/>
    </source>
</evidence>
<feature type="signal peptide" evidence="2">
    <location>
        <begin position="1"/>
        <end position="31"/>
    </location>
</feature>
<feature type="chain" id="PRO_5004666392" evidence="2">
    <location>
        <begin position="32"/>
        <end position="206"/>
    </location>
</feature>
<evidence type="ECO:0000313" key="3">
    <source>
        <dbReference type="EMBL" id="AGZ44732.1"/>
    </source>
</evidence>
<dbReference type="AlphaFoldDB" id="U5W6V1"/>
<dbReference type="eggNOG" id="ENOG503267T">
    <property type="taxonomic scope" value="Bacteria"/>
</dbReference>